<comment type="caution">
    <text evidence="2">The sequence shown here is derived from an EMBL/GenBank/DDBJ whole genome shotgun (WGS) entry which is preliminary data.</text>
</comment>
<dbReference type="SUPFAM" id="SSF49764">
    <property type="entry name" value="HSP20-like chaperones"/>
    <property type="match status" value="1"/>
</dbReference>
<evidence type="ECO:0000313" key="3">
    <source>
        <dbReference type="Proteomes" id="UP000570823"/>
    </source>
</evidence>
<gene>
    <name evidence="2" type="ORF">HWN36_07165</name>
</gene>
<accession>A0A7K4HPK1</accession>
<dbReference type="OrthoDB" id="198277at2157"/>
<dbReference type="RefSeq" id="WP_176788722.1">
    <property type="nucleotide sequence ID" value="NZ_JABXWR010000001.1"/>
</dbReference>
<evidence type="ECO:0000259" key="1">
    <source>
        <dbReference type="Pfam" id="PF17886"/>
    </source>
</evidence>
<feature type="domain" description="ArsA HSP20-like" evidence="1">
    <location>
        <begin position="79"/>
        <end position="142"/>
    </location>
</feature>
<name>A0A7K4HPK1_9EURY</name>
<dbReference type="Proteomes" id="UP000570823">
    <property type="component" value="Unassembled WGS sequence"/>
</dbReference>
<dbReference type="InterPro" id="IPR040612">
    <property type="entry name" value="ArsA_HSP20-like"/>
</dbReference>
<dbReference type="InterPro" id="IPR008978">
    <property type="entry name" value="HSP20-like_chaperone"/>
</dbReference>
<sequence length="155" mass="17087">MIDKIPDEDFRALTDYLKSMVLRALEDTEDKPVAIGVRLLVRDGHCHVLPPTWAPAHPIDGEESGEISEPVVEVVEVGGRIVVTAELPGMSREHVRTWQEGSTLVINALDGLRRYRRAVALPEVPLEVEATSFRNGVLDISFGLKSDMEAGDLYG</sequence>
<dbReference type="CDD" id="cd06464">
    <property type="entry name" value="ACD_sHsps-like"/>
    <property type="match status" value="1"/>
</dbReference>
<dbReference type="Pfam" id="PF17886">
    <property type="entry name" value="ArsA_HSP20"/>
    <property type="match status" value="1"/>
</dbReference>
<evidence type="ECO:0000313" key="2">
    <source>
        <dbReference type="EMBL" id="NVO67092.1"/>
    </source>
</evidence>
<reference evidence="2 3" key="1">
    <citation type="submission" date="2020-06" db="EMBL/GenBank/DDBJ databases">
        <title>Methanofollis fontis sp. nov., a methanogen isolated from marine sediments near a cold seep at Four-Way Closure Ridge offshore southwestern Taiwan.</title>
        <authorList>
            <person name="Chen S.-C."/>
            <person name="Teng N.-H."/>
            <person name="Lin Y.-S."/>
            <person name="Lai M.-C."/>
            <person name="Chen H.-H."/>
            <person name="Wang C.-C."/>
        </authorList>
    </citation>
    <scope>NUCLEOTIDE SEQUENCE [LARGE SCALE GENOMIC DNA]</scope>
    <source>
        <strain evidence="2 3">DSM 2702</strain>
    </source>
</reference>
<dbReference type="AlphaFoldDB" id="A0A7K4HPK1"/>
<proteinExistence type="predicted"/>
<dbReference type="Gene3D" id="2.60.40.790">
    <property type="match status" value="1"/>
</dbReference>
<dbReference type="EMBL" id="JABXWR010000001">
    <property type="protein sequence ID" value="NVO67092.1"/>
    <property type="molecule type" value="Genomic_DNA"/>
</dbReference>
<protein>
    <recommendedName>
        <fullName evidence="1">ArsA HSP20-like domain-containing protein</fullName>
    </recommendedName>
</protein>
<keyword evidence="3" id="KW-1185">Reference proteome</keyword>
<organism evidence="2 3">
    <name type="scientific">Methanofollis tationis</name>
    <dbReference type="NCBI Taxonomy" id="81417"/>
    <lineage>
        <taxon>Archaea</taxon>
        <taxon>Methanobacteriati</taxon>
        <taxon>Methanobacteriota</taxon>
        <taxon>Stenosarchaea group</taxon>
        <taxon>Methanomicrobia</taxon>
        <taxon>Methanomicrobiales</taxon>
        <taxon>Methanomicrobiaceae</taxon>
        <taxon>Methanofollis</taxon>
    </lineage>
</organism>